<evidence type="ECO:0000256" key="3">
    <source>
        <dbReference type="ARBA" id="ARBA00048954"/>
    </source>
</evidence>
<feature type="compositionally biased region" description="Basic and acidic residues" evidence="5">
    <location>
        <begin position="1"/>
        <end position="11"/>
    </location>
</feature>
<dbReference type="Gene3D" id="3.40.50.300">
    <property type="entry name" value="P-loop containing nucleotide triphosphate hydrolases"/>
    <property type="match status" value="2"/>
</dbReference>
<dbReference type="EMBL" id="LGHB01000019">
    <property type="protein sequence ID" value="KUK96144.1"/>
    <property type="molecule type" value="Genomic_DNA"/>
</dbReference>
<comment type="catalytic activity">
    <reaction evidence="4">
        <text>ATP + H2O = ADP + phosphate + H(+)</text>
        <dbReference type="Rhea" id="RHEA:13065"/>
        <dbReference type="ChEBI" id="CHEBI:15377"/>
        <dbReference type="ChEBI" id="CHEBI:15378"/>
        <dbReference type="ChEBI" id="CHEBI:30616"/>
        <dbReference type="ChEBI" id="CHEBI:43474"/>
        <dbReference type="ChEBI" id="CHEBI:456216"/>
        <dbReference type="EC" id="5.6.2.4"/>
    </reaction>
</comment>
<dbReference type="PANTHER" id="PTHR42957">
    <property type="entry name" value="HELICASE MJ1565-RELATED"/>
    <property type="match status" value="1"/>
</dbReference>
<dbReference type="InterPro" id="IPR027417">
    <property type="entry name" value="P-loop_NTPase"/>
</dbReference>
<dbReference type="EMBL" id="LGFT01000047">
    <property type="protein sequence ID" value="KUK43798.1"/>
    <property type="molecule type" value="Genomic_DNA"/>
</dbReference>
<evidence type="ECO:0000256" key="2">
    <source>
        <dbReference type="ARBA" id="ARBA00034617"/>
    </source>
</evidence>
<dbReference type="Pfam" id="PF01935">
    <property type="entry name" value="DUF87"/>
    <property type="match status" value="1"/>
</dbReference>
<accession>A0A117MC95</accession>
<protein>
    <recommendedName>
        <fullName evidence="6">Helicase HerA central domain-containing protein</fullName>
    </recommendedName>
</protein>
<comment type="similarity">
    <text evidence="1">Belongs to the HerA family.</text>
</comment>
<dbReference type="Proteomes" id="UP000053961">
    <property type="component" value="Unassembled WGS sequence"/>
</dbReference>
<dbReference type="PANTHER" id="PTHR42957:SF1">
    <property type="entry name" value="HELICASE MJ1565-RELATED"/>
    <property type="match status" value="1"/>
</dbReference>
<proteinExistence type="inferred from homology"/>
<comment type="catalytic activity">
    <reaction evidence="2">
        <text>Couples ATP hydrolysis with the unwinding of duplex DNA by translocating in the 3'-5' direction.</text>
        <dbReference type="EC" id="5.6.2.4"/>
    </reaction>
</comment>
<dbReference type="InterPro" id="IPR008571">
    <property type="entry name" value="HerA-like"/>
</dbReference>
<comment type="caution">
    <text evidence="8">The sequence shown here is derived from an EMBL/GenBank/DDBJ whole genome shotgun (WGS) entry which is preliminary data.</text>
</comment>
<evidence type="ECO:0000313" key="8">
    <source>
        <dbReference type="EMBL" id="KUK96144.1"/>
    </source>
</evidence>
<evidence type="ECO:0000256" key="5">
    <source>
        <dbReference type="SAM" id="MobiDB-lite"/>
    </source>
</evidence>
<dbReference type="Proteomes" id="UP000057043">
    <property type="component" value="Unassembled WGS sequence"/>
</dbReference>
<reference evidence="9 10" key="2">
    <citation type="journal article" date="2015" name="MBio">
        <title>Genome-Resolved Metagenomic Analysis Reveals Roles for Candidate Phyla and Other Microbial Community Members in Biogeochemical Transformations in Oil Reservoirs.</title>
        <authorList>
            <person name="Hu P."/>
            <person name="Tom L."/>
            <person name="Singh A."/>
            <person name="Thomas B.C."/>
            <person name="Baker B.J."/>
            <person name="Piceno Y.M."/>
            <person name="Andersen G.L."/>
            <person name="Banfield J.F."/>
        </authorList>
    </citation>
    <scope>NUCLEOTIDE SEQUENCE [LARGE SCALE GENOMIC DNA]</scope>
    <source>
        <strain evidence="7">57_489</strain>
    </source>
</reference>
<dbReference type="SUPFAM" id="SSF52540">
    <property type="entry name" value="P-loop containing nucleoside triphosphate hydrolases"/>
    <property type="match status" value="1"/>
</dbReference>
<dbReference type="PATRIC" id="fig|301375.6.peg.277"/>
<evidence type="ECO:0000313" key="10">
    <source>
        <dbReference type="Proteomes" id="UP000057043"/>
    </source>
</evidence>
<reference evidence="8" key="1">
    <citation type="journal article" date="2015" name="MBio">
        <title>Genome-resolved metagenomic analysis reveals roles for candidate phyla and other microbial community members in biogeochemical transformations in oil reservoirs.</title>
        <authorList>
            <person name="Hu P."/>
            <person name="Tom L."/>
            <person name="Singh A."/>
            <person name="Thomas B.C."/>
            <person name="Baker B.J."/>
            <person name="Piceno Y.M."/>
            <person name="Andersen G.L."/>
            <person name="Banfield J.F."/>
        </authorList>
    </citation>
    <scope>NUCLEOTIDE SEQUENCE [LARGE SCALE GENOMIC DNA]</scope>
    <source>
        <strain evidence="8">56_747</strain>
    </source>
</reference>
<name>A0A117MC95_9EURY</name>
<comment type="catalytic activity">
    <reaction evidence="3">
        <text>ATP + H2O = ADP + phosphate + H(+)</text>
        <dbReference type="Rhea" id="RHEA:13065"/>
        <dbReference type="ChEBI" id="CHEBI:15377"/>
        <dbReference type="ChEBI" id="CHEBI:15378"/>
        <dbReference type="ChEBI" id="CHEBI:30616"/>
        <dbReference type="ChEBI" id="CHEBI:43474"/>
        <dbReference type="ChEBI" id="CHEBI:456216"/>
        <dbReference type="EC" id="5.6.2.3"/>
    </reaction>
</comment>
<evidence type="ECO:0000256" key="4">
    <source>
        <dbReference type="ARBA" id="ARBA00048988"/>
    </source>
</evidence>
<dbReference type="GO" id="GO:0043139">
    <property type="term" value="F:5'-3' DNA helicase activity"/>
    <property type="evidence" value="ECO:0007669"/>
    <property type="project" value="UniProtKB-EC"/>
</dbReference>
<evidence type="ECO:0000313" key="9">
    <source>
        <dbReference type="Proteomes" id="UP000053961"/>
    </source>
</evidence>
<feature type="domain" description="Helicase HerA central" evidence="6">
    <location>
        <begin position="167"/>
        <end position="397"/>
    </location>
</feature>
<evidence type="ECO:0000256" key="1">
    <source>
        <dbReference type="ARBA" id="ARBA00007816"/>
    </source>
</evidence>
<dbReference type="GO" id="GO:0043138">
    <property type="term" value="F:3'-5' DNA helicase activity"/>
    <property type="evidence" value="ECO:0007669"/>
    <property type="project" value="UniProtKB-EC"/>
</dbReference>
<feature type="region of interest" description="Disordered" evidence="5">
    <location>
        <begin position="1"/>
        <end position="38"/>
    </location>
</feature>
<dbReference type="AlphaFoldDB" id="A0A117MC95"/>
<organism evidence="8 9">
    <name type="scientific">Methanothrix harundinacea</name>
    <dbReference type="NCBI Taxonomy" id="301375"/>
    <lineage>
        <taxon>Archaea</taxon>
        <taxon>Methanobacteriati</taxon>
        <taxon>Methanobacteriota</taxon>
        <taxon>Stenosarchaea group</taxon>
        <taxon>Methanomicrobia</taxon>
        <taxon>Methanotrichales</taxon>
        <taxon>Methanotrichaceae</taxon>
        <taxon>Methanothrix</taxon>
    </lineage>
</organism>
<dbReference type="InterPro" id="IPR002789">
    <property type="entry name" value="HerA_central"/>
</dbReference>
<evidence type="ECO:0000259" key="6">
    <source>
        <dbReference type="Pfam" id="PF01935"/>
    </source>
</evidence>
<gene>
    <name evidence="7" type="ORF">XD72_1821</name>
    <name evidence="8" type="ORF">XE07_1330</name>
</gene>
<sequence>MADLSDERWEGEPGMTTISSEGEGKVEKKYQTTKNDGNSSPYHKIISKDVKEYHFIVPSEEWVELGEIVSIHDRRAERDVTFLARITDIRHDSNYDGNWDTVIRGDGFYDKDHIFHRVVAEPLGCVMKDDGGRERFRKSRTIPAKFSPVAKAERDEFQFLADVMGDIEVGRLRNGSRDVKEIPVALHSDAMDHHMGVFATTGMGKSNFMKVFAASCMKKASSKRSKFGLLIVDPHGEYIFGKKGTKGLLHLDRYRNGIVCYSTDPGHLKDPLVSNLTVKRSEILPQDIEVLYDWTPAQREALEAVSRVFYEEAWLDDIITPEGAAKMVAEGFHEKTIGRISRTIRTILDKNRYISDLTSSVPGIINNLMEGKVVLVDIPTLGERSELFLLSLLSRTILDRYKRESAEGARGRSCLITVEEAQRVLGGGEGSLARFESIAREGRKFGVGLCAVTQQPKLIDKQLLSQFNTLVILGLADRNDRNRLEESAKQDLSTLDVEIQTLERGEAIISTLNIPFPVPARIHLYERYIADLNREGGEEKRSKSRGFNPPPD</sequence>
<evidence type="ECO:0000313" key="7">
    <source>
        <dbReference type="EMBL" id="KUK43798.1"/>
    </source>
</evidence>